<keyword evidence="2" id="KW-0178">Competence</keyword>
<protein>
    <submittedName>
        <fullName evidence="4">Type II secretion system protein</fullName>
    </submittedName>
</protein>
<keyword evidence="5" id="KW-1185">Reference proteome</keyword>
<gene>
    <name evidence="4" type="ORF">WMO63_03720</name>
</gene>
<accession>A0ABV1EUJ9</accession>
<name>A0ABV1EUJ9_9BACI</name>
<dbReference type="NCBIfam" id="TIGR02532">
    <property type="entry name" value="IV_pilin_GFxxxE"/>
    <property type="match status" value="1"/>
</dbReference>
<keyword evidence="3" id="KW-1133">Transmembrane helix</keyword>
<dbReference type="InterPro" id="IPR045584">
    <property type="entry name" value="Pilin-like"/>
</dbReference>
<feature type="transmembrane region" description="Helical" evidence="3">
    <location>
        <begin position="12"/>
        <end position="34"/>
    </location>
</feature>
<comment type="caution">
    <text evidence="4">The sequence shown here is derived from an EMBL/GenBank/DDBJ whole genome shotgun (WGS) entry which is preliminary data.</text>
</comment>
<evidence type="ECO:0000256" key="2">
    <source>
        <dbReference type="ARBA" id="ARBA00023287"/>
    </source>
</evidence>
<comment type="subcellular location">
    <subcellularLocation>
        <location evidence="1">Cell surface</location>
    </subcellularLocation>
</comment>
<evidence type="ECO:0000313" key="4">
    <source>
        <dbReference type="EMBL" id="MEQ2464775.1"/>
    </source>
</evidence>
<dbReference type="RefSeq" id="WP_349204286.1">
    <property type="nucleotide sequence ID" value="NZ_JBBMFN010000004.1"/>
</dbReference>
<dbReference type="PROSITE" id="PS00409">
    <property type="entry name" value="PROKAR_NTER_METHYL"/>
    <property type="match status" value="1"/>
</dbReference>
<organism evidence="4 5">
    <name type="scientific">Niallia hominis</name>
    <dbReference type="NCBI Taxonomy" id="3133173"/>
    <lineage>
        <taxon>Bacteria</taxon>
        <taxon>Bacillati</taxon>
        <taxon>Bacillota</taxon>
        <taxon>Bacilli</taxon>
        <taxon>Bacillales</taxon>
        <taxon>Bacillaceae</taxon>
        <taxon>Niallia</taxon>
    </lineage>
</organism>
<evidence type="ECO:0000256" key="1">
    <source>
        <dbReference type="ARBA" id="ARBA00004241"/>
    </source>
</evidence>
<reference evidence="4 5" key="1">
    <citation type="submission" date="2024-03" db="EMBL/GenBank/DDBJ databases">
        <title>Human intestinal bacterial collection.</title>
        <authorList>
            <person name="Pauvert C."/>
            <person name="Hitch T.C.A."/>
            <person name="Clavel T."/>
        </authorList>
    </citation>
    <scope>NUCLEOTIDE SEQUENCE [LARGE SCALE GENOMIC DNA]</scope>
    <source>
        <strain evidence="4 5">CLA-SR-H024</strain>
    </source>
</reference>
<keyword evidence="3" id="KW-0812">Transmembrane</keyword>
<evidence type="ECO:0000256" key="3">
    <source>
        <dbReference type="SAM" id="Phobius"/>
    </source>
</evidence>
<dbReference type="Gene3D" id="3.30.700.10">
    <property type="entry name" value="Glycoprotein, Type 4 Pilin"/>
    <property type="match status" value="1"/>
</dbReference>
<keyword evidence="3" id="KW-0472">Membrane</keyword>
<dbReference type="EMBL" id="JBBMFN010000004">
    <property type="protein sequence ID" value="MEQ2464775.1"/>
    <property type="molecule type" value="Genomic_DNA"/>
</dbReference>
<dbReference type="InterPro" id="IPR012902">
    <property type="entry name" value="N_methyl_site"/>
</dbReference>
<dbReference type="SUPFAM" id="SSF54523">
    <property type="entry name" value="Pili subunits"/>
    <property type="match status" value="1"/>
</dbReference>
<dbReference type="Proteomes" id="UP001465426">
    <property type="component" value="Unassembled WGS sequence"/>
</dbReference>
<evidence type="ECO:0000313" key="5">
    <source>
        <dbReference type="Proteomes" id="UP001465426"/>
    </source>
</evidence>
<sequence>MVGKKGFTLIEILAVIAILFLLTSVAVPMVVNIIKNAKTDVCRSNSLELERKYNEYLYMQETIHTEIRFLEYKEQFFDEICPSGGEITFRDGRVICSVHVEGDGSDEVGDSGVPFL</sequence>
<dbReference type="Pfam" id="PF07963">
    <property type="entry name" value="N_methyl"/>
    <property type="match status" value="1"/>
</dbReference>
<proteinExistence type="predicted"/>